<accession>A0A392MLT0</accession>
<name>A0A392MLT0_9FABA</name>
<evidence type="ECO:0000313" key="4">
    <source>
        <dbReference type="EMBL" id="MCH88457.1"/>
    </source>
</evidence>
<evidence type="ECO:0000259" key="3">
    <source>
        <dbReference type="Pfam" id="PF13947"/>
    </source>
</evidence>
<dbReference type="GO" id="GO:0016020">
    <property type="term" value="C:membrane"/>
    <property type="evidence" value="ECO:0007669"/>
    <property type="project" value="UniProtKB-SubCell"/>
</dbReference>
<keyword evidence="5" id="KW-1185">Reference proteome</keyword>
<gene>
    <name evidence="4" type="ORF">A2U01_0009346</name>
</gene>
<keyword evidence="2" id="KW-0732">Signal</keyword>
<dbReference type="PANTHER" id="PTHR33491">
    <property type="entry name" value="OSJNBA0016N04.9 PROTEIN"/>
    <property type="match status" value="1"/>
</dbReference>
<evidence type="ECO:0000256" key="1">
    <source>
        <dbReference type="ARBA" id="ARBA00004167"/>
    </source>
</evidence>
<evidence type="ECO:0000256" key="2">
    <source>
        <dbReference type="ARBA" id="ARBA00022729"/>
    </source>
</evidence>
<reference evidence="4 5" key="1">
    <citation type="journal article" date="2018" name="Front. Plant Sci.">
        <title>Red Clover (Trifolium pratense) and Zigzag Clover (T. medium) - A Picture of Genomic Similarities and Differences.</title>
        <authorList>
            <person name="Dluhosova J."/>
            <person name="Istvanek J."/>
            <person name="Nedelnik J."/>
            <person name="Repkova J."/>
        </authorList>
    </citation>
    <scope>NUCLEOTIDE SEQUENCE [LARGE SCALE GENOMIC DNA]</scope>
    <source>
        <strain evidence="5">cv. 10/8</strain>
        <tissue evidence="4">Leaf</tissue>
    </source>
</reference>
<keyword evidence="4" id="KW-0675">Receptor</keyword>
<feature type="domain" description="Wall-associated receptor kinase galacturonan-binding" evidence="3">
    <location>
        <begin position="19"/>
        <end position="70"/>
    </location>
</feature>
<keyword evidence="4" id="KW-0418">Kinase</keyword>
<dbReference type="AlphaFoldDB" id="A0A392MLT0"/>
<proteinExistence type="predicted"/>
<dbReference type="GO" id="GO:0030247">
    <property type="term" value="F:polysaccharide binding"/>
    <property type="evidence" value="ECO:0007669"/>
    <property type="project" value="InterPro"/>
</dbReference>
<dbReference type="InterPro" id="IPR025287">
    <property type="entry name" value="WAK_GUB"/>
</dbReference>
<comment type="subcellular location">
    <subcellularLocation>
        <location evidence="1">Membrane</location>
        <topology evidence="1">Single-pass membrane protein</topology>
    </subcellularLocation>
</comment>
<organism evidence="4 5">
    <name type="scientific">Trifolium medium</name>
    <dbReference type="NCBI Taxonomy" id="97028"/>
    <lineage>
        <taxon>Eukaryota</taxon>
        <taxon>Viridiplantae</taxon>
        <taxon>Streptophyta</taxon>
        <taxon>Embryophyta</taxon>
        <taxon>Tracheophyta</taxon>
        <taxon>Spermatophyta</taxon>
        <taxon>Magnoliopsida</taxon>
        <taxon>eudicotyledons</taxon>
        <taxon>Gunneridae</taxon>
        <taxon>Pentapetalae</taxon>
        <taxon>rosids</taxon>
        <taxon>fabids</taxon>
        <taxon>Fabales</taxon>
        <taxon>Fabaceae</taxon>
        <taxon>Papilionoideae</taxon>
        <taxon>50 kb inversion clade</taxon>
        <taxon>NPAAA clade</taxon>
        <taxon>Hologalegina</taxon>
        <taxon>IRL clade</taxon>
        <taxon>Trifolieae</taxon>
        <taxon>Trifolium</taxon>
    </lineage>
</organism>
<protein>
    <submittedName>
        <fullName evidence="4">Wall-associated receptor kinase 2-like</fullName>
    </submittedName>
</protein>
<dbReference type="GO" id="GO:0016301">
    <property type="term" value="F:kinase activity"/>
    <property type="evidence" value="ECO:0007669"/>
    <property type="project" value="UniProtKB-KW"/>
</dbReference>
<sequence length="226" mass="25043">MVTIVLASDESFSTSLPGCKSTCGGVKVPYPFGISNSSIPNQGSCALEPKFKLKCENDTKLHRGGQQFYNINVLEGHVEMTSFVSRYCNITNSIQANLQLLRVGLSISSSKNKFITVGCDTFGYVDSIYNNETYTTGCLSRCNGNRNRIENGKCSGIGCCQVDIPHMMRNIISHLDYFPYHELPLIIDWSVGSKNCKASKDEDDYACKKNSDCVDVENIDFGYQCK</sequence>
<feature type="non-terminal residue" evidence="4">
    <location>
        <position position="226"/>
    </location>
</feature>
<comment type="caution">
    <text evidence="4">The sequence shown here is derived from an EMBL/GenBank/DDBJ whole genome shotgun (WGS) entry which is preliminary data.</text>
</comment>
<dbReference type="EMBL" id="LXQA010014217">
    <property type="protein sequence ID" value="MCH88457.1"/>
    <property type="molecule type" value="Genomic_DNA"/>
</dbReference>
<dbReference type="Proteomes" id="UP000265520">
    <property type="component" value="Unassembled WGS sequence"/>
</dbReference>
<keyword evidence="4" id="KW-0808">Transferase</keyword>
<evidence type="ECO:0000313" key="5">
    <source>
        <dbReference type="Proteomes" id="UP000265520"/>
    </source>
</evidence>
<dbReference type="Pfam" id="PF13947">
    <property type="entry name" value="GUB_WAK_bind"/>
    <property type="match status" value="1"/>
</dbReference>